<reference evidence="2 3" key="1">
    <citation type="submission" date="2013-10" db="EMBL/GenBank/DDBJ databases">
        <authorList>
            <consortium name="International Citrus Genome Consortium"/>
            <person name="Jenkins J."/>
            <person name="Schmutz J."/>
            <person name="Prochnik S."/>
            <person name="Rokhsar D."/>
            <person name="Gmitter F."/>
            <person name="Ollitrault P."/>
            <person name="Machado M."/>
            <person name="Talon M."/>
            <person name="Wincker P."/>
            <person name="Jaillon O."/>
            <person name="Morgante M."/>
        </authorList>
    </citation>
    <scope>NUCLEOTIDE SEQUENCE</scope>
    <source>
        <strain evidence="3">cv. Clemenules</strain>
    </source>
</reference>
<protein>
    <recommendedName>
        <fullName evidence="4">Wall-associated receptor kinase galacturonan-binding domain-containing protein</fullName>
    </recommendedName>
</protein>
<dbReference type="AlphaFoldDB" id="V4VB96"/>
<gene>
    <name evidence="2" type="ORF">CICLE_v10033563mg</name>
</gene>
<dbReference type="Pfam" id="PF24068">
    <property type="entry name" value="TPD1_C"/>
    <property type="match status" value="1"/>
</dbReference>
<evidence type="ECO:0000256" key="1">
    <source>
        <dbReference type="ARBA" id="ARBA00022729"/>
    </source>
</evidence>
<dbReference type="STRING" id="85681.V4VB96"/>
<dbReference type="PANTHER" id="PTHR33184:SF67">
    <property type="entry name" value="PROTEIN TAPETUM DETERMINANT 1"/>
    <property type="match status" value="1"/>
</dbReference>
<dbReference type="InterPro" id="IPR040361">
    <property type="entry name" value="TPD1"/>
</dbReference>
<dbReference type="Proteomes" id="UP000030687">
    <property type="component" value="Unassembled WGS sequence"/>
</dbReference>
<name>V4VB96_CITCL</name>
<proteinExistence type="predicted"/>
<evidence type="ECO:0008006" key="4">
    <source>
        <dbReference type="Google" id="ProtNLM"/>
    </source>
</evidence>
<dbReference type="EMBL" id="KI536726">
    <property type="protein sequence ID" value="ESR49564.1"/>
    <property type="molecule type" value="Genomic_DNA"/>
</dbReference>
<sequence>MCPHLSGIPTFEVEVHNTCASGCDITGIHLNCAGFNSDNVIHPKIFFHQKNSILCVINKDEPLKFRAAVSFSYTTNLQILNRIISVHT</sequence>
<dbReference type="GO" id="GO:0001709">
    <property type="term" value="P:cell fate determination"/>
    <property type="evidence" value="ECO:0007669"/>
    <property type="project" value="TreeGrafter"/>
</dbReference>
<keyword evidence="3" id="KW-1185">Reference proteome</keyword>
<dbReference type="PANTHER" id="PTHR33184">
    <property type="entry name" value="PROTEIN TAPETUM DETERMINANT 1-LIKE-RELATED"/>
    <property type="match status" value="1"/>
</dbReference>
<accession>V4VB96</accession>
<keyword evidence="1" id="KW-0732">Signal</keyword>
<evidence type="ECO:0000313" key="3">
    <source>
        <dbReference type="Proteomes" id="UP000030687"/>
    </source>
</evidence>
<evidence type="ECO:0000313" key="2">
    <source>
        <dbReference type="EMBL" id="ESR49564.1"/>
    </source>
</evidence>
<dbReference type="Gramene" id="ESR49564">
    <property type="protein sequence ID" value="ESR49564"/>
    <property type="gene ID" value="CICLE_v10033563mg"/>
</dbReference>
<dbReference type="KEGG" id="cic:CICLE_v10033563mg"/>
<organism evidence="2 3">
    <name type="scientific">Citrus clementina</name>
    <name type="common">Clementine</name>
    <name type="synonym">Citrus deliciosa x Citrus sinensis</name>
    <dbReference type="NCBI Taxonomy" id="85681"/>
    <lineage>
        <taxon>Eukaryota</taxon>
        <taxon>Viridiplantae</taxon>
        <taxon>Streptophyta</taxon>
        <taxon>Embryophyta</taxon>
        <taxon>Tracheophyta</taxon>
        <taxon>Spermatophyta</taxon>
        <taxon>Magnoliopsida</taxon>
        <taxon>eudicotyledons</taxon>
        <taxon>Gunneridae</taxon>
        <taxon>Pentapetalae</taxon>
        <taxon>rosids</taxon>
        <taxon>malvids</taxon>
        <taxon>Sapindales</taxon>
        <taxon>Rutaceae</taxon>
        <taxon>Aurantioideae</taxon>
        <taxon>Citrus</taxon>
    </lineage>
</organism>
<dbReference type="InParanoid" id="V4VB96"/>